<dbReference type="Pfam" id="PF03466">
    <property type="entry name" value="LysR_substrate"/>
    <property type="match status" value="1"/>
</dbReference>
<feature type="domain" description="HTH lysR-type" evidence="5">
    <location>
        <begin position="1"/>
        <end position="58"/>
    </location>
</feature>
<gene>
    <name evidence="6" type="ORF">FPZ44_02935</name>
</gene>
<evidence type="ECO:0000256" key="1">
    <source>
        <dbReference type="ARBA" id="ARBA00009437"/>
    </source>
</evidence>
<dbReference type="RefSeq" id="WP_144987236.1">
    <property type="nucleotide sequence ID" value="NZ_VNJK01000001.1"/>
</dbReference>
<dbReference type="PROSITE" id="PS50931">
    <property type="entry name" value="HTH_LYSR"/>
    <property type="match status" value="1"/>
</dbReference>
<sequence length="298" mass="33746">MEISDMQIFMEVAKQGSVSKAAEQLGYVQSNVTARIRSLEKEMGRPLFQRHRRGMTLNPEGRKLLVYAERMTMLMNEMHKAFQNPDDPAGMLKIGSVETVVGLPDILNLFYRRYANVDISLVTGVTESLTEEVQQLKLDGAFVSGPVDVPNIEQHVVFEEELVLVCSQSREELNANTKIEQLLHLPLLVFRRGCGYRSKLEKWMQSEGVTPIKVMEFGTLETIIGTVVAGLGITLVPRAAVHKLEREGLVTLFSIPELFRQVSVVYIRRSDAYMGEVERRFLETITEVRAKRLAALYE</sequence>
<dbReference type="PRINTS" id="PR00039">
    <property type="entry name" value="HTHLYSR"/>
</dbReference>
<dbReference type="Gene3D" id="1.10.10.10">
    <property type="entry name" value="Winged helix-like DNA-binding domain superfamily/Winged helix DNA-binding domain"/>
    <property type="match status" value="1"/>
</dbReference>
<dbReference type="InterPro" id="IPR005119">
    <property type="entry name" value="LysR_subst-bd"/>
</dbReference>
<comment type="caution">
    <text evidence="6">The sequence shown here is derived from an EMBL/GenBank/DDBJ whole genome shotgun (WGS) entry which is preliminary data.</text>
</comment>
<dbReference type="AlphaFoldDB" id="A0A559IWY4"/>
<dbReference type="GO" id="GO:0000976">
    <property type="term" value="F:transcription cis-regulatory region binding"/>
    <property type="evidence" value="ECO:0007669"/>
    <property type="project" value="TreeGrafter"/>
</dbReference>
<dbReference type="SUPFAM" id="SSF46785">
    <property type="entry name" value="Winged helix' DNA-binding domain"/>
    <property type="match status" value="1"/>
</dbReference>
<dbReference type="CDD" id="cd08442">
    <property type="entry name" value="PBP2_YofA_SoxR_like"/>
    <property type="match status" value="1"/>
</dbReference>
<protein>
    <submittedName>
        <fullName evidence="6">LysR family transcriptional regulator</fullName>
    </submittedName>
</protein>
<accession>A0A559IWY4</accession>
<organism evidence="6 7">
    <name type="scientific">Paenibacillus agilis</name>
    <dbReference type="NCBI Taxonomy" id="3020863"/>
    <lineage>
        <taxon>Bacteria</taxon>
        <taxon>Bacillati</taxon>
        <taxon>Bacillota</taxon>
        <taxon>Bacilli</taxon>
        <taxon>Bacillales</taxon>
        <taxon>Paenibacillaceae</taxon>
        <taxon>Paenibacillus</taxon>
    </lineage>
</organism>
<dbReference type="FunFam" id="1.10.10.10:FF:000001">
    <property type="entry name" value="LysR family transcriptional regulator"/>
    <property type="match status" value="1"/>
</dbReference>
<dbReference type="Pfam" id="PF00126">
    <property type="entry name" value="HTH_1"/>
    <property type="match status" value="1"/>
</dbReference>
<dbReference type="PANTHER" id="PTHR30126:SF40">
    <property type="entry name" value="HTH-TYPE TRANSCRIPTIONAL REGULATOR GLTR"/>
    <property type="match status" value="1"/>
</dbReference>
<keyword evidence="4" id="KW-0804">Transcription</keyword>
<dbReference type="EMBL" id="VNJK01000001">
    <property type="protein sequence ID" value="TVX92101.1"/>
    <property type="molecule type" value="Genomic_DNA"/>
</dbReference>
<dbReference type="PANTHER" id="PTHR30126">
    <property type="entry name" value="HTH-TYPE TRANSCRIPTIONAL REGULATOR"/>
    <property type="match status" value="1"/>
</dbReference>
<dbReference type="InterPro" id="IPR036390">
    <property type="entry name" value="WH_DNA-bd_sf"/>
</dbReference>
<evidence type="ECO:0000256" key="4">
    <source>
        <dbReference type="ARBA" id="ARBA00023163"/>
    </source>
</evidence>
<dbReference type="GO" id="GO:0003700">
    <property type="term" value="F:DNA-binding transcription factor activity"/>
    <property type="evidence" value="ECO:0007669"/>
    <property type="project" value="InterPro"/>
</dbReference>
<reference evidence="6 7" key="1">
    <citation type="submission" date="2019-07" db="EMBL/GenBank/DDBJ databases">
        <authorList>
            <person name="Kim J."/>
        </authorList>
    </citation>
    <scope>NUCLEOTIDE SEQUENCE [LARGE SCALE GENOMIC DNA]</scope>
    <source>
        <strain evidence="6 7">N4</strain>
    </source>
</reference>
<evidence type="ECO:0000256" key="2">
    <source>
        <dbReference type="ARBA" id="ARBA00023015"/>
    </source>
</evidence>
<evidence type="ECO:0000256" key="3">
    <source>
        <dbReference type="ARBA" id="ARBA00023125"/>
    </source>
</evidence>
<evidence type="ECO:0000313" key="7">
    <source>
        <dbReference type="Proteomes" id="UP000318102"/>
    </source>
</evidence>
<dbReference type="InterPro" id="IPR000847">
    <property type="entry name" value="LysR_HTH_N"/>
</dbReference>
<evidence type="ECO:0000313" key="6">
    <source>
        <dbReference type="EMBL" id="TVX92101.1"/>
    </source>
</evidence>
<dbReference type="Gene3D" id="3.40.190.290">
    <property type="match status" value="1"/>
</dbReference>
<evidence type="ECO:0000259" key="5">
    <source>
        <dbReference type="PROSITE" id="PS50931"/>
    </source>
</evidence>
<dbReference type="SUPFAM" id="SSF53850">
    <property type="entry name" value="Periplasmic binding protein-like II"/>
    <property type="match status" value="1"/>
</dbReference>
<keyword evidence="2" id="KW-0805">Transcription regulation</keyword>
<dbReference type="InterPro" id="IPR036388">
    <property type="entry name" value="WH-like_DNA-bd_sf"/>
</dbReference>
<comment type="similarity">
    <text evidence="1">Belongs to the LysR transcriptional regulatory family.</text>
</comment>
<keyword evidence="3" id="KW-0238">DNA-binding</keyword>
<proteinExistence type="inferred from homology"/>
<dbReference type="Proteomes" id="UP000318102">
    <property type="component" value="Unassembled WGS sequence"/>
</dbReference>
<dbReference type="OrthoDB" id="8479357at2"/>
<keyword evidence="7" id="KW-1185">Reference proteome</keyword>
<name>A0A559IWY4_9BACL</name>